<dbReference type="RefSeq" id="WP_130539990.1">
    <property type="nucleotide sequence ID" value="NZ_CP042431.1"/>
</dbReference>
<evidence type="ECO:0008006" key="3">
    <source>
        <dbReference type="Google" id="ProtNLM"/>
    </source>
</evidence>
<dbReference type="EMBL" id="SGXA01000001">
    <property type="protein sequence ID" value="RZS75638.1"/>
    <property type="molecule type" value="Genomic_DNA"/>
</dbReference>
<reference evidence="1 2" key="1">
    <citation type="submission" date="2019-02" db="EMBL/GenBank/DDBJ databases">
        <title>Genomic Encyclopedia of Type Strains, Phase IV (KMG-IV): sequencing the most valuable type-strain genomes for metagenomic binning, comparative biology and taxonomic classification.</title>
        <authorList>
            <person name="Goeker M."/>
        </authorList>
    </citation>
    <scope>NUCLEOTIDE SEQUENCE [LARGE SCALE GENOMIC DNA]</scope>
    <source>
        <strain evidence="1 2">DSM 18116</strain>
    </source>
</reference>
<gene>
    <name evidence="1" type="ORF">EV199_1510</name>
</gene>
<protein>
    <recommendedName>
        <fullName evidence="3">DUF5018 domain-containing protein</fullName>
    </recommendedName>
</protein>
<dbReference type="OrthoDB" id="674886at2"/>
<evidence type="ECO:0000313" key="2">
    <source>
        <dbReference type="Proteomes" id="UP000293874"/>
    </source>
</evidence>
<keyword evidence="2" id="KW-1185">Reference proteome</keyword>
<comment type="caution">
    <text evidence="1">The sequence shown here is derived from an EMBL/GenBank/DDBJ whole genome shotgun (WGS) entry which is preliminary data.</text>
</comment>
<name>A0A4Q7N3U2_9BACT</name>
<dbReference type="AlphaFoldDB" id="A0A4Q7N3U2"/>
<dbReference type="Proteomes" id="UP000293874">
    <property type="component" value="Unassembled WGS sequence"/>
</dbReference>
<evidence type="ECO:0000313" key="1">
    <source>
        <dbReference type="EMBL" id="RZS75638.1"/>
    </source>
</evidence>
<accession>A0A4Q7N3U2</accession>
<proteinExistence type="predicted"/>
<dbReference type="Gene3D" id="2.60.40.2340">
    <property type="match status" value="1"/>
</dbReference>
<dbReference type="PROSITE" id="PS51257">
    <property type="entry name" value="PROKAR_LIPOPROTEIN"/>
    <property type="match status" value="1"/>
</dbReference>
<sequence>MIRKQLRHGLVCVLLASACKKTETIAPPALPSAQILEFSITNVPESEPVIRGAVDHDAATVTIYLPAYLQLPVLMPEINVTEGATVTPASGTQINDLLTKIRKGEKLSYTVKGKDGKEKIYALNVISQQPKTVVNELTADPSSPETYTLTTDQYTYIALKFTSENIIVENREEMVSIVLIDAAGNELPAIPGGGPYYLYATHKAFEAQVYRTSPVYAALAADGLYKIKVYNYGQTVTLKNPIRIIKQ</sequence>
<organism evidence="1 2">
    <name type="scientific">Pseudobacter ginsenosidimutans</name>
    <dbReference type="NCBI Taxonomy" id="661488"/>
    <lineage>
        <taxon>Bacteria</taxon>
        <taxon>Pseudomonadati</taxon>
        <taxon>Bacteroidota</taxon>
        <taxon>Chitinophagia</taxon>
        <taxon>Chitinophagales</taxon>
        <taxon>Chitinophagaceae</taxon>
        <taxon>Pseudobacter</taxon>
    </lineage>
</organism>